<evidence type="ECO:0000313" key="3">
    <source>
        <dbReference type="Proteomes" id="UP001174934"/>
    </source>
</evidence>
<evidence type="ECO:0000313" key="2">
    <source>
        <dbReference type="EMBL" id="KAK0624772.1"/>
    </source>
</evidence>
<accession>A0AA40C4H2</accession>
<feature type="compositionally biased region" description="Basic residues" evidence="1">
    <location>
        <begin position="93"/>
        <end position="103"/>
    </location>
</feature>
<proteinExistence type="predicted"/>
<dbReference type="AlphaFoldDB" id="A0AA40C4H2"/>
<organism evidence="2 3">
    <name type="scientific">Bombardia bombarda</name>
    <dbReference type="NCBI Taxonomy" id="252184"/>
    <lineage>
        <taxon>Eukaryota</taxon>
        <taxon>Fungi</taxon>
        <taxon>Dikarya</taxon>
        <taxon>Ascomycota</taxon>
        <taxon>Pezizomycotina</taxon>
        <taxon>Sordariomycetes</taxon>
        <taxon>Sordariomycetidae</taxon>
        <taxon>Sordariales</taxon>
        <taxon>Lasiosphaeriaceae</taxon>
        <taxon>Bombardia</taxon>
    </lineage>
</organism>
<gene>
    <name evidence="2" type="ORF">B0T17DRAFT_252454</name>
</gene>
<sequence length="241" mass="26490">MMATVTEEWRTKRRQQPTPGIGDYVDNESAVFSPKHPKWHRNGSGALRSESRQPHDNKSVKHEERPPAPKWHRRGGGALRNGPEVLYAEVSKKHANPSLKHKTAFTTVSDTDDEDEQPPKKSRRSGTRSRPGRSRKLAGADNSNKHAINQQRPFVKLHAHIANNHGDRCLTPPPYTPATPPRMNNDTQTNSEILDEIVVSGSGASGEASRTVQSTFIPRKKGAFSLSCGGSCCLRGGPAQV</sequence>
<dbReference type="EMBL" id="JAULSR010000003">
    <property type="protein sequence ID" value="KAK0624772.1"/>
    <property type="molecule type" value="Genomic_DNA"/>
</dbReference>
<reference evidence="2" key="1">
    <citation type="submission" date="2023-06" db="EMBL/GenBank/DDBJ databases">
        <title>Genome-scale phylogeny and comparative genomics of the fungal order Sordariales.</title>
        <authorList>
            <consortium name="Lawrence Berkeley National Laboratory"/>
            <person name="Hensen N."/>
            <person name="Bonometti L."/>
            <person name="Westerberg I."/>
            <person name="Brannstrom I.O."/>
            <person name="Guillou S."/>
            <person name="Cros-Aarteil S."/>
            <person name="Calhoun S."/>
            <person name="Haridas S."/>
            <person name="Kuo A."/>
            <person name="Mondo S."/>
            <person name="Pangilinan J."/>
            <person name="Riley R."/>
            <person name="LaButti K."/>
            <person name="Andreopoulos B."/>
            <person name="Lipzen A."/>
            <person name="Chen C."/>
            <person name="Yanf M."/>
            <person name="Daum C."/>
            <person name="Ng V."/>
            <person name="Clum A."/>
            <person name="Steindorff A."/>
            <person name="Ohm R."/>
            <person name="Martin F."/>
            <person name="Silar P."/>
            <person name="Natvig D."/>
            <person name="Lalanne C."/>
            <person name="Gautier V."/>
            <person name="Ament-velasquez S.L."/>
            <person name="Kruys A."/>
            <person name="Hutchinson M.I."/>
            <person name="Powell A.J."/>
            <person name="Barry K."/>
            <person name="Miller A.N."/>
            <person name="Grigoriev I.V."/>
            <person name="Debuchy R."/>
            <person name="Gladieux P."/>
            <person name="Thoren M.H."/>
            <person name="Johannesson H."/>
        </authorList>
    </citation>
    <scope>NUCLEOTIDE SEQUENCE</scope>
    <source>
        <strain evidence="2">SMH3391-2</strain>
    </source>
</reference>
<keyword evidence="3" id="KW-1185">Reference proteome</keyword>
<feature type="compositionally biased region" description="Basic and acidic residues" evidence="1">
    <location>
        <begin position="49"/>
        <end position="67"/>
    </location>
</feature>
<dbReference type="Proteomes" id="UP001174934">
    <property type="component" value="Unassembled WGS sequence"/>
</dbReference>
<feature type="compositionally biased region" description="Basic residues" evidence="1">
    <location>
        <begin position="120"/>
        <end position="136"/>
    </location>
</feature>
<name>A0AA40C4H2_9PEZI</name>
<protein>
    <submittedName>
        <fullName evidence="2">Uncharacterized protein</fullName>
    </submittedName>
</protein>
<feature type="region of interest" description="Disordered" evidence="1">
    <location>
        <begin position="1"/>
        <end position="148"/>
    </location>
</feature>
<comment type="caution">
    <text evidence="2">The sequence shown here is derived from an EMBL/GenBank/DDBJ whole genome shotgun (WGS) entry which is preliminary data.</text>
</comment>
<evidence type="ECO:0000256" key="1">
    <source>
        <dbReference type="SAM" id="MobiDB-lite"/>
    </source>
</evidence>